<name>A0ABP9F0C9_9FLAO</name>
<evidence type="ECO:0008006" key="3">
    <source>
        <dbReference type="Google" id="ProtNLM"/>
    </source>
</evidence>
<comment type="caution">
    <text evidence="1">The sequence shown here is derived from an EMBL/GenBank/DDBJ whole genome shotgun (WGS) entry which is preliminary data.</text>
</comment>
<accession>A0ABP9F0C9</accession>
<proteinExistence type="predicted"/>
<keyword evidence="2" id="KW-1185">Reference proteome</keyword>
<evidence type="ECO:0000313" key="2">
    <source>
        <dbReference type="Proteomes" id="UP001500433"/>
    </source>
</evidence>
<dbReference type="Proteomes" id="UP001500433">
    <property type="component" value="Unassembled WGS sequence"/>
</dbReference>
<sequence length="239" mass="27279">MYIILPKIDAKLTSKITYKCININVLHTKIRFYICCVERYKNQIMKNAIKTSKKILLTVAMLIAMLGNANEISINGDVEKTALTINNVKEGNLISIKDQNGIILYKELIKASGNYEKNFDLTALPNGNYFFELDKDLEIKTIPFTVESNNVIFKKEEEVVTFKPYVNQKKGLVLVSKLAPNLESLSINIYAQTNTGLKPVYNETIKGERTIERVYKLNKGSYLIVFNSNGRTFEEFIKN</sequence>
<organism evidence="1 2">
    <name type="scientific">Flaviramulus aquimarinus</name>
    <dbReference type="NCBI Taxonomy" id="1170456"/>
    <lineage>
        <taxon>Bacteria</taxon>
        <taxon>Pseudomonadati</taxon>
        <taxon>Bacteroidota</taxon>
        <taxon>Flavobacteriia</taxon>
        <taxon>Flavobacteriales</taxon>
        <taxon>Flavobacteriaceae</taxon>
        <taxon>Flaviramulus</taxon>
    </lineage>
</organism>
<evidence type="ECO:0000313" key="1">
    <source>
        <dbReference type="EMBL" id="GAA4890743.1"/>
    </source>
</evidence>
<gene>
    <name evidence="1" type="ORF">GCM10023311_13780</name>
</gene>
<dbReference type="EMBL" id="BAABJH010000001">
    <property type="protein sequence ID" value="GAA4890743.1"/>
    <property type="molecule type" value="Genomic_DNA"/>
</dbReference>
<reference evidence="2" key="1">
    <citation type="journal article" date="2019" name="Int. J. Syst. Evol. Microbiol.">
        <title>The Global Catalogue of Microorganisms (GCM) 10K type strain sequencing project: providing services to taxonomists for standard genome sequencing and annotation.</title>
        <authorList>
            <consortium name="The Broad Institute Genomics Platform"/>
            <consortium name="The Broad Institute Genome Sequencing Center for Infectious Disease"/>
            <person name="Wu L."/>
            <person name="Ma J."/>
        </authorList>
    </citation>
    <scope>NUCLEOTIDE SEQUENCE [LARGE SCALE GENOMIC DNA]</scope>
    <source>
        <strain evidence="2">JCM 18274</strain>
    </source>
</reference>
<protein>
    <recommendedName>
        <fullName evidence="3">Por secretion system C-terminal sorting domain-containing protein</fullName>
    </recommendedName>
</protein>